<reference evidence="3 4" key="1">
    <citation type="submission" date="2016-02" db="EMBL/GenBank/DDBJ databases">
        <title>Corynebacterium glutamicum N24 whole genome sequencing project.</title>
        <authorList>
            <person name="Matsutani M."/>
            <person name="Nangtapong N."/>
            <person name="Yakushi T."/>
            <person name="Matsushita K."/>
        </authorList>
    </citation>
    <scope>NUCLEOTIDE SEQUENCE [LARGE SCALE GENOMIC DNA]</scope>
    <source>
        <strain evidence="3 4">N24</strain>
    </source>
</reference>
<dbReference type="Pfam" id="PF07331">
    <property type="entry name" value="TctB"/>
    <property type="match status" value="1"/>
</dbReference>
<feature type="transmembrane region" description="Helical" evidence="1">
    <location>
        <begin position="156"/>
        <end position="178"/>
    </location>
</feature>
<protein>
    <submittedName>
        <fullName evidence="3">Tripartite tricarboxylate transporter TctB family protein</fullName>
    </submittedName>
</protein>
<accession>A0A161JPL7</accession>
<dbReference type="InterPro" id="IPR009936">
    <property type="entry name" value="DUF1468"/>
</dbReference>
<dbReference type="KEGG" id="csur:N24_3159"/>
<keyword evidence="4" id="KW-1185">Reference proteome</keyword>
<dbReference type="Proteomes" id="UP000218244">
    <property type="component" value="Chromosome"/>
</dbReference>
<evidence type="ECO:0000259" key="2">
    <source>
        <dbReference type="Pfam" id="PF07331"/>
    </source>
</evidence>
<gene>
    <name evidence="3" type="primary">tctB</name>
    <name evidence="3" type="ORF">N24_3159</name>
</gene>
<feature type="transmembrane region" description="Helical" evidence="1">
    <location>
        <begin position="105"/>
        <end position="136"/>
    </location>
</feature>
<proteinExistence type="predicted"/>
<feature type="transmembrane region" description="Helical" evidence="1">
    <location>
        <begin position="16"/>
        <end position="35"/>
    </location>
</feature>
<keyword evidence="1" id="KW-0472">Membrane</keyword>
<name>A0A161JPL7_9CORY</name>
<feature type="transmembrane region" description="Helical" evidence="1">
    <location>
        <begin position="50"/>
        <end position="71"/>
    </location>
</feature>
<evidence type="ECO:0000256" key="1">
    <source>
        <dbReference type="SAM" id="Phobius"/>
    </source>
</evidence>
<keyword evidence="1" id="KW-0812">Transmembrane</keyword>
<feature type="domain" description="DUF1468" evidence="2">
    <location>
        <begin position="21"/>
        <end position="171"/>
    </location>
</feature>
<sequence length="179" mass="18934">MTTNTQSRHILNGRGSLFVAAALGIFTLYIVYGIFTMDVPDSAQAPGPKLYPTLLAIASGVLTIALVIDTFRHPDNEPPHRYTAPVGETVGEALIPVKETDRKNLILALIAVLVFAFLLEPLGWIISAALLFWAIALCMGSGRPIFNMAVGLVVSSAIQVAFSMGLGLSLPAGILGGLF</sequence>
<dbReference type="RefSeq" id="WP_096459397.1">
    <property type="nucleotide sequence ID" value="NZ_AP017369.1"/>
</dbReference>
<keyword evidence="1" id="KW-1133">Transmembrane helix</keyword>
<evidence type="ECO:0000313" key="3">
    <source>
        <dbReference type="EMBL" id="BAU97421.1"/>
    </source>
</evidence>
<evidence type="ECO:0000313" key="4">
    <source>
        <dbReference type="Proteomes" id="UP000218244"/>
    </source>
</evidence>
<dbReference type="AlphaFoldDB" id="A0A161JPL7"/>
<dbReference type="EMBL" id="AP017369">
    <property type="protein sequence ID" value="BAU97421.1"/>
    <property type="molecule type" value="Genomic_DNA"/>
</dbReference>
<organism evidence="3 4">
    <name type="scientific">Corynebacterium suranareeae</name>
    <dbReference type="NCBI Taxonomy" id="2506452"/>
    <lineage>
        <taxon>Bacteria</taxon>
        <taxon>Bacillati</taxon>
        <taxon>Actinomycetota</taxon>
        <taxon>Actinomycetes</taxon>
        <taxon>Mycobacteriales</taxon>
        <taxon>Corynebacteriaceae</taxon>
        <taxon>Corynebacterium</taxon>
    </lineage>
</organism>